<reference evidence="2 3" key="1">
    <citation type="submission" date="2021-01" db="EMBL/GenBank/DDBJ databases">
        <title>Whole genome shotgun sequence of Microbispora corallina NBRC 16416.</title>
        <authorList>
            <person name="Komaki H."/>
            <person name="Tamura T."/>
        </authorList>
    </citation>
    <scope>NUCLEOTIDE SEQUENCE [LARGE SCALE GENOMIC DNA]</scope>
    <source>
        <strain evidence="2 3">NBRC 16416</strain>
    </source>
</reference>
<evidence type="ECO:0000313" key="3">
    <source>
        <dbReference type="Proteomes" id="UP000603904"/>
    </source>
</evidence>
<dbReference type="RefSeq" id="WP_204057231.1">
    <property type="nucleotide sequence ID" value="NZ_BAAAGP010000004.1"/>
</dbReference>
<dbReference type="EMBL" id="BOOC01000010">
    <property type="protein sequence ID" value="GIH39731.1"/>
    <property type="molecule type" value="Genomic_DNA"/>
</dbReference>
<protein>
    <recommendedName>
        <fullName evidence="1">Bacterial transcriptional activator domain-containing protein</fullName>
    </recommendedName>
</protein>
<dbReference type="InterPro" id="IPR005158">
    <property type="entry name" value="BTAD"/>
</dbReference>
<comment type="caution">
    <text evidence="2">The sequence shown here is derived from an EMBL/GenBank/DDBJ whole genome shotgun (WGS) entry which is preliminary data.</text>
</comment>
<dbReference type="Gene3D" id="1.25.40.10">
    <property type="entry name" value="Tetratricopeptide repeat domain"/>
    <property type="match status" value="1"/>
</dbReference>
<dbReference type="Pfam" id="PF03704">
    <property type="entry name" value="BTAD"/>
    <property type="match status" value="1"/>
</dbReference>
<proteinExistence type="predicted"/>
<accession>A0ABQ4FY33</accession>
<evidence type="ECO:0000259" key="1">
    <source>
        <dbReference type="Pfam" id="PF03704"/>
    </source>
</evidence>
<dbReference type="SUPFAM" id="SSF48452">
    <property type="entry name" value="TPR-like"/>
    <property type="match status" value="1"/>
</dbReference>
<name>A0ABQ4FY33_9ACTN</name>
<gene>
    <name evidence="2" type="ORF">Mco01_27310</name>
</gene>
<organism evidence="2 3">
    <name type="scientific">Microbispora corallina</name>
    <dbReference type="NCBI Taxonomy" id="83302"/>
    <lineage>
        <taxon>Bacteria</taxon>
        <taxon>Bacillati</taxon>
        <taxon>Actinomycetota</taxon>
        <taxon>Actinomycetes</taxon>
        <taxon>Streptosporangiales</taxon>
        <taxon>Streptosporangiaceae</taxon>
        <taxon>Microbispora</taxon>
    </lineage>
</organism>
<feature type="domain" description="Bacterial transcriptional activator" evidence="1">
    <location>
        <begin position="14"/>
        <end position="60"/>
    </location>
</feature>
<sequence>MGTGYRLNISRDGLDAAVFGDLAAEGRIAQRNGNLFEEENHFDQALRLWRGDALFDMGRTTSWSPGATGSTRTAVL</sequence>
<keyword evidence="3" id="KW-1185">Reference proteome</keyword>
<evidence type="ECO:0000313" key="2">
    <source>
        <dbReference type="EMBL" id="GIH39731.1"/>
    </source>
</evidence>
<dbReference type="InterPro" id="IPR011990">
    <property type="entry name" value="TPR-like_helical_dom_sf"/>
</dbReference>
<dbReference type="Proteomes" id="UP000603904">
    <property type="component" value="Unassembled WGS sequence"/>
</dbReference>